<dbReference type="HOGENOM" id="CLU_1476559_0_0_1"/>
<accession>K1QMR2</accession>
<evidence type="ECO:0000313" key="1">
    <source>
        <dbReference type="EMBL" id="EKC32389.1"/>
    </source>
</evidence>
<dbReference type="InParanoid" id="K1QMR2"/>
<proteinExistence type="predicted"/>
<organism evidence="1">
    <name type="scientific">Magallana gigas</name>
    <name type="common">Pacific oyster</name>
    <name type="synonym">Crassostrea gigas</name>
    <dbReference type="NCBI Taxonomy" id="29159"/>
    <lineage>
        <taxon>Eukaryota</taxon>
        <taxon>Metazoa</taxon>
        <taxon>Spiralia</taxon>
        <taxon>Lophotrochozoa</taxon>
        <taxon>Mollusca</taxon>
        <taxon>Bivalvia</taxon>
        <taxon>Autobranchia</taxon>
        <taxon>Pteriomorphia</taxon>
        <taxon>Ostreida</taxon>
        <taxon>Ostreoidea</taxon>
        <taxon>Ostreidae</taxon>
        <taxon>Magallana</taxon>
    </lineage>
</organism>
<reference evidence="1" key="1">
    <citation type="journal article" date="2012" name="Nature">
        <title>The oyster genome reveals stress adaptation and complexity of shell formation.</title>
        <authorList>
            <person name="Zhang G."/>
            <person name="Fang X."/>
            <person name="Guo X."/>
            <person name="Li L."/>
            <person name="Luo R."/>
            <person name="Xu F."/>
            <person name="Yang P."/>
            <person name="Zhang L."/>
            <person name="Wang X."/>
            <person name="Qi H."/>
            <person name="Xiong Z."/>
            <person name="Que H."/>
            <person name="Xie Y."/>
            <person name="Holland P.W."/>
            <person name="Paps J."/>
            <person name="Zhu Y."/>
            <person name="Wu F."/>
            <person name="Chen Y."/>
            <person name="Wang J."/>
            <person name="Peng C."/>
            <person name="Meng J."/>
            <person name="Yang L."/>
            <person name="Liu J."/>
            <person name="Wen B."/>
            <person name="Zhang N."/>
            <person name="Huang Z."/>
            <person name="Zhu Q."/>
            <person name="Feng Y."/>
            <person name="Mount A."/>
            <person name="Hedgecock D."/>
            <person name="Xu Z."/>
            <person name="Liu Y."/>
            <person name="Domazet-Loso T."/>
            <person name="Du Y."/>
            <person name="Sun X."/>
            <person name="Zhang S."/>
            <person name="Liu B."/>
            <person name="Cheng P."/>
            <person name="Jiang X."/>
            <person name="Li J."/>
            <person name="Fan D."/>
            <person name="Wang W."/>
            <person name="Fu W."/>
            <person name="Wang T."/>
            <person name="Wang B."/>
            <person name="Zhang J."/>
            <person name="Peng Z."/>
            <person name="Li Y."/>
            <person name="Li N."/>
            <person name="Wang J."/>
            <person name="Chen M."/>
            <person name="He Y."/>
            <person name="Tan F."/>
            <person name="Song X."/>
            <person name="Zheng Q."/>
            <person name="Huang R."/>
            <person name="Yang H."/>
            <person name="Du X."/>
            <person name="Chen L."/>
            <person name="Yang M."/>
            <person name="Gaffney P.M."/>
            <person name="Wang S."/>
            <person name="Luo L."/>
            <person name="She Z."/>
            <person name="Ming Y."/>
            <person name="Huang W."/>
            <person name="Zhang S."/>
            <person name="Huang B."/>
            <person name="Zhang Y."/>
            <person name="Qu T."/>
            <person name="Ni P."/>
            <person name="Miao G."/>
            <person name="Wang J."/>
            <person name="Wang Q."/>
            <person name="Steinberg C.E."/>
            <person name="Wang H."/>
            <person name="Li N."/>
            <person name="Qian L."/>
            <person name="Zhang G."/>
            <person name="Li Y."/>
            <person name="Yang H."/>
            <person name="Liu X."/>
            <person name="Wang J."/>
            <person name="Yin Y."/>
            <person name="Wang J."/>
        </authorList>
    </citation>
    <scope>NUCLEOTIDE SEQUENCE [LARGE SCALE GENOMIC DNA]</scope>
    <source>
        <strain evidence="1">05x7-T-G4-1.051#20</strain>
    </source>
</reference>
<dbReference type="EMBL" id="JH818621">
    <property type="protein sequence ID" value="EKC32389.1"/>
    <property type="molecule type" value="Genomic_DNA"/>
</dbReference>
<protein>
    <submittedName>
        <fullName evidence="1">Uncharacterized protein</fullName>
    </submittedName>
</protein>
<sequence length="183" mass="20276">MENYLKGIVIILLSGFVKASSNPSANITCELKWKRRDAQHYEGREIPEDCQTVGLHSSDASLNHYVLCVTAASFIDPNCSVTVQFTFSNNVMEFNCNTTENETFCTNQESELKVKTMTDVGYKNAKFTIFIQNELSTKLVTDMGVVAGIAIGCTLGVLIIALVCYMYIRGRNSSRATYHSAKS</sequence>
<name>K1QMR2_MAGGI</name>
<dbReference type="AlphaFoldDB" id="K1QMR2"/>
<gene>
    <name evidence="1" type="ORF">CGI_10022266</name>
</gene>